<reference evidence="1 2" key="1">
    <citation type="submission" date="2024-04" db="EMBL/GenBank/DDBJ databases">
        <authorList>
            <person name="Waldvogel A.-M."/>
            <person name="Schoenle A."/>
        </authorList>
    </citation>
    <scope>NUCLEOTIDE SEQUENCE [LARGE SCALE GENOMIC DNA]</scope>
</reference>
<evidence type="ECO:0000313" key="2">
    <source>
        <dbReference type="Proteomes" id="UP001497482"/>
    </source>
</evidence>
<dbReference type="EMBL" id="OZ035844">
    <property type="protein sequence ID" value="CAL1598684.1"/>
    <property type="molecule type" value="Genomic_DNA"/>
</dbReference>
<gene>
    <name evidence="1" type="ORF">KC01_LOCUS27047</name>
</gene>
<dbReference type="AlphaFoldDB" id="A0AAV2LE15"/>
<evidence type="ECO:0000313" key="1">
    <source>
        <dbReference type="EMBL" id="CAL1598684.1"/>
    </source>
</evidence>
<name>A0AAV2LE15_KNICA</name>
<proteinExistence type="predicted"/>
<dbReference type="Proteomes" id="UP001497482">
    <property type="component" value="Chromosome 22"/>
</dbReference>
<accession>A0AAV2LE15</accession>
<sequence length="85" mass="9527">MFRELIGVCLYQQWQQDKGRVVRTLHRISSSTQGRSEAASQPQIVRVIPPQELMGRPGGVCLRSTWGDAYRTGRGREDAVKVGLT</sequence>
<protein>
    <submittedName>
        <fullName evidence="1">Uncharacterized protein</fullName>
    </submittedName>
</protein>
<organism evidence="1 2">
    <name type="scientific">Knipowitschia caucasica</name>
    <name type="common">Caucasian dwarf goby</name>
    <name type="synonym">Pomatoschistus caucasicus</name>
    <dbReference type="NCBI Taxonomy" id="637954"/>
    <lineage>
        <taxon>Eukaryota</taxon>
        <taxon>Metazoa</taxon>
        <taxon>Chordata</taxon>
        <taxon>Craniata</taxon>
        <taxon>Vertebrata</taxon>
        <taxon>Euteleostomi</taxon>
        <taxon>Actinopterygii</taxon>
        <taxon>Neopterygii</taxon>
        <taxon>Teleostei</taxon>
        <taxon>Neoteleostei</taxon>
        <taxon>Acanthomorphata</taxon>
        <taxon>Gobiaria</taxon>
        <taxon>Gobiiformes</taxon>
        <taxon>Gobioidei</taxon>
        <taxon>Gobiidae</taxon>
        <taxon>Gobiinae</taxon>
        <taxon>Knipowitschia</taxon>
    </lineage>
</organism>
<keyword evidence="2" id="KW-1185">Reference proteome</keyword>